<organism evidence="1 2">
    <name type="scientific">Novosphingobium aquae</name>
    <dbReference type="NCBI Taxonomy" id="3133435"/>
    <lineage>
        <taxon>Bacteria</taxon>
        <taxon>Pseudomonadati</taxon>
        <taxon>Pseudomonadota</taxon>
        <taxon>Alphaproteobacteria</taxon>
        <taxon>Sphingomonadales</taxon>
        <taxon>Sphingomonadaceae</taxon>
        <taxon>Novosphingobium</taxon>
    </lineage>
</organism>
<protein>
    <submittedName>
        <fullName evidence="1">Acyltransferase</fullName>
        <ecNumber evidence="1">2.3.1.-</ecNumber>
    </submittedName>
</protein>
<comment type="caution">
    <text evidence="1">The sequence shown here is derived from an EMBL/GenBank/DDBJ whole genome shotgun (WGS) entry which is preliminary data.</text>
</comment>
<proteinExistence type="predicted"/>
<keyword evidence="1" id="KW-0808">Transferase</keyword>
<dbReference type="CDD" id="cd04647">
    <property type="entry name" value="LbH_MAT_like"/>
    <property type="match status" value="1"/>
</dbReference>
<evidence type="ECO:0000313" key="2">
    <source>
        <dbReference type="Proteomes" id="UP001379235"/>
    </source>
</evidence>
<gene>
    <name evidence="1" type="ORF">WG900_10400</name>
</gene>
<dbReference type="Gene3D" id="2.160.10.10">
    <property type="entry name" value="Hexapeptide repeat proteins"/>
    <property type="match status" value="1"/>
</dbReference>
<dbReference type="InterPro" id="IPR051159">
    <property type="entry name" value="Hexapeptide_acetyltransf"/>
</dbReference>
<dbReference type="GO" id="GO:0016746">
    <property type="term" value="F:acyltransferase activity"/>
    <property type="evidence" value="ECO:0007669"/>
    <property type="project" value="UniProtKB-KW"/>
</dbReference>
<reference evidence="1 2" key="1">
    <citation type="submission" date="2024-03" db="EMBL/GenBank/DDBJ databases">
        <authorList>
            <person name="Jo J.-H."/>
        </authorList>
    </citation>
    <scope>NUCLEOTIDE SEQUENCE [LARGE SCALE GENOMIC DNA]</scope>
    <source>
        <strain evidence="1 2">AS3R-12</strain>
    </source>
</reference>
<dbReference type="PANTHER" id="PTHR23416">
    <property type="entry name" value="SIALIC ACID SYNTHASE-RELATED"/>
    <property type="match status" value="1"/>
</dbReference>
<dbReference type="PANTHER" id="PTHR23416:SF78">
    <property type="entry name" value="LIPOPOLYSACCHARIDE BIOSYNTHESIS O-ACETYL TRANSFERASE WBBJ-RELATED"/>
    <property type="match status" value="1"/>
</dbReference>
<dbReference type="InterPro" id="IPR011004">
    <property type="entry name" value="Trimer_LpxA-like_sf"/>
</dbReference>
<accession>A0ABU8SA01</accession>
<dbReference type="EMBL" id="JBBHJY010000004">
    <property type="protein sequence ID" value="MEJ6010329.1"/>
    <property type="molecule type" value="Genomic_DNA"/>
</dbReference>
<dbReference type="RefSeq" id="WP_339966892.1">
    <property type="nucleotide sequence ID" value="NZ_JBBHJY010000004.1"/>
</dbReference>
<dbReference type="Proteomes" id="UP001379235">
    <property type="component" value="Unassembled WGS sequence"/>
</dbReference>
<name>A0ABU8SA01_9SPHN</name>
<keyword evidence="1" id="KW-0012">Acyltransferase</keyword>
<evidence type="ECO:0000313" key="1">
    <source>
        <dbReference type="EMBL" id="MEJ6010329.1"/>
    </source>
</evidence>
<keyword evidence="2" id="KW-1185">Reference proteome</keyword>
<dbReference type="EC" id="2.3.1.-" evidence="1"/>
<dbReference type="SUPFAM" id="SSF51161">
    <property type="entry name" value="Trimeric LpxA-like enzymes"/>
    <property type="match status" value="1"/>
</dbReference>
<sequence length="192" mass="20095">MILRKGFALLRRVRLALRSAAMRAYFRAAYPGVSCAASARFGPRARVRAFAGGSVEIGANCFIHDDVLMIAEGGLLRLEAGTHVGRGSVIACKSAITIGAGTQIAEHVTIRDHDHNWQGDAPLAAQGFATAPIRIGHDVWLAAKVTVTKGVTIAPQLVVGANSVVTRSLDTLGAYAGAPARLLSAPTDMGNR</sequence>